<evidence type="ECO:0000256" key="1">
    <source>
        <dbReference type="ARBA" id="ARBA00006545"/>
    </source>
</evidence>
<keyword evidence="3" id="KW-0445">Lipid transport</keyword>
<evidence type="ECO:0000256" key="2">
    <source>
        <dbReference type="ARBA" id="ARBA00022448"/>
    </source>
</evidence>
<dbReference type="Proteomes" id="UP001153709">
    <property type="component" value="Chromosome 1"/>
</dbReference>
<dbReference type="InterPro" id="IPR009543">
    <property type="entry name" value="VPS13_VAB"/>
</dbReference>
<dbReference type="Pfam" id="PF12624">
    <property type="entry name" value="VPS13_N"/>
    <property type="match status" value="1"/>
</dbReference>
<feature type="domain" description="Chorein N-terminal" evidence="5">
    <location>
        <begin position="2"/>
        <end position="1097"/>
    </location>
</feature>
<protein>
    <recommendedName>
        <fullName evidence="10">Vacuolar protein sorting-associated protein 13A</fullName>
    </recommendedName>
</protein>
<organism evidence="8 9">
    <name type="scientific">Diabrotica balteata</name>
    <name type="common">Banded cucumber beetle</name>
    <dbReference type="NCBI Taxonomy" id="107213"/>
    <lineage>
        <taxon>Eukaryota</taxon>
        <taxon>Metazoa</taxon>
        <taxon>Ecdysozoa</taxon>
        <taxon>Arthropoda</taxon>
        <taxon>Hexapoda</taxon>
        <taxon>Insecta</taxon>
        <taxon>Pterygota</taxon>
        <taxon>Neoptera</taxon>
        <taxon>Endopterygota</taxon>
        <taxon>Coleoptera</taxon>
        <taxon>Polyphaga</taxon>
        <taxon>Cucujiformia</taxon>
        <taxon>Chrysomeloidea</taxon>
        <taxon>Chrysomelidae</taxon>
        <taxon>Galerucinae</taxon>
        <taxon>Diabroticina</taxon>
        <taxon>Diabroticites</taxon>
        <taxon>Diabrotica</taxon>
    </lineage>
</organism>
<evidence type="ECO:0000256" key="3">
    <source>
        <dbReference type="ARBA" id="ARBA00023055"/>
    </source>
</evidence>
<dbReference type="Pfam" id="PF25037">
    <property type="entry name" value="VPS13_C"/>
    <property type="match status" value="1"/>
</dbReference>
<name>A0A9N9X9P8_DIABA</name>
<dbReference type="EMBL" id="OU898276">
    <property type="protein sequence ID" value="CAG9827446.1"/>
    <property type="molecule type" value="Genomic_DNA"/>
</dbReference>
<evidence type="ECO:0000313" key="9">
    <source>
        <dbReference type="Proteomes" id="UP001153709"/>
    </source>
</evidence>
<dbReference type="GO" id="GO:0045053">
    <property type="term" value="P:protein retention in Golgi apparatus"/>
    <property type="evidence" value="ECO:0007669"/>
    <property type="project" value="TreeGrafter"/>
</dbReference>
<proteinExistence type="inferred from homology"/>
<dbReference type="PANTHER" id="PTHR16166:SF93">
    <property type="entry name" value="INTERMEMBRANE LIPID TRANSFER PROTEIN VPS13"/>
    <property type="match status" value="1"/>
</dbReference>
<keyword evidence="2" id="KW-0813">Transport</keyword>
<evidence type="ECO:0008006" key="10">
    <source>
        <dbReference type="Google" id="ProtNLM"/>
    </source>
</evidence>
<dbReference type="InterPro" id="IPR056748">
    <property type="entry name" value="VPS13-like_C"/>
</dbReference>
<accession>A0A9N9X9P8</accession>
<sequence length="3239" mass="365676">MVFQSVLSYVLNKYLGEFVENLDENQLNVGIWGGDVELKDLVLKPAALAELDLPIQSVYGKIGKLVLKIPWKSLYTSSTVITVEDIYLVVQPNQQVRYDPVKEEQRLYDYKVKEIQRVEETKRAEDEKLAGKAPAKAGWTQEFAEKLVATIIKNIQLSIKHIHIRYEDKVTNPKFPFSFGVTLDQLIVESTDANWKKTIADDIIKIYKILHLENLAIYLNCKSSLYGDLPVVQMIKKLELGIATKEHNPEGFKYILGPINSSARLIMNQKPEIDQPPYTIPKFHFNLQMETLYIGINKSQYRDIIALVDSMGRMTKGLPYRKYRPNLTEYKGHYREWWKFAITSVLEQDVKRKRREWNWDNILDYRKKCKKYKELYTLSNQKKALKPEDAENLKSCEKVLDLTNLIIIRQQVQAQAMKEAKEKGKQSWWDWAWGSKSKSSMDGSKGDIIDQFKKEMTPEEKQNMYKAIGYQENAVPTEYPEEFVDISATFLLKALQLELSDVDITETSVTVLKVDLNTVRCKLETRAAASALKVQIKVDDFRGEGYREEDFIPYLITSEKAQQEGLLEVLFETNPLDKRCDQRVHVTALPLKIIYDANTVNKLADIFKIPPDSNLEQIADVAQSRLTDFKEMSSLGLQYAVEKRPLVDLNVDLQAPILLMPHTGKYTGNENIVLANLGRVKIFSYGRRCTATEVKRLNEEGKTQAEIFAFMKEHSYDNFKLELTNVQILAAEAGENWSEALTTGNSKMHILNPVSLSITFSTCLITDDPRLPLNKVAGVIPSIDLVISDARLLLVIGLFSSIKYPGDEIPETQPLRKAASSTLLLKYKEMQAQGKHTKQLIANLPDSEASVQFTTLSAEFEMSKLSVVINKQGTTAESAHQLAKFRVDTIKCDLKQQTYITDISLILGGIALEMERDSKIINIIETPRGDCKTDCSLFKVEFMQVDTKCPEFYSTYKSCEASLLLNFEVLNIILHQEGLLSLMKFGNEIQERIAAEVKTSHDRIATIHSPGIATGLSTLASIAEEFTEEVPKEIKKRSKPKKVTVQTIKFKINAALKEVSVKIATDATDVTRMAISGANATVIVKDTYTQVNATLNDMTVTDLNKKSVHKLIMSRLEGDTLLTQIVMNNNEDVETDLPDMDITVQLGRSRIVFMNWYVSNLLNFLNQFQAAQDAILEASQKAAEAAKENMKEAYKKATKISLNVIVKAPIIMVPINSHSYDSILLDMGIISLENKFLTLDIQNEEGHPAVIDDLKIGFKDLKMSRVLLDEHYGLVNEYYMLEPFNLNLSVKRNLSASWYQSVPDLDISGDIASIHIMMGNIDYQRIMEILSGNLAEGKVEAVEKDPVEENKELEDTTPHTSSSVVATKADVAKEIWLGSTKQKPHIFLKFSFAMEKFTISLHHNLTDEKSKVPGADKQQFAKFWLEGLSVKGRIMTDNSIVTSVLLMNCLMDDARPGREGKLNRIIDRSSPKDAAYEFVDPKSASTKSMIDVTFQMKDNAMFADVRVFSFTIILSIEYLMKLADFFKIPEEQEQENLLLAKESQFKIKGAGKPNVPTPKSKPADKPAVEQHMTINLKLEKPDIILVEHMDNVDTRAMILNAEILLKYRAAGKHQVVNGIIKELELYRCVYNPEYRPFTRCNVLHPLDISLAGSTPPEKGLHLELLVTSVYLSVSPATIELLNKTLATMTGGDDKDNEKDEKEFEYDDLWKDSQLKPEKLWYLNTEYGTDALALEDTCPADHNKMVLQELCIISIPSVTLTVEAGVGNKTLPMLMLETGFSGSVKNWSSQMILEAALTMQMGYYNSKLASWEPLIEPEVFNNKHIPWELKVGVTMNPEQSVMDNTSVLSPADSESEKCEIELPPPLMMIDLESEKNLELTVTKTLLENLQYLGKAFASALDKEQIKAQVIESPYKVVNALGEDITLLLEESSFTGPPSGVGDVNTCQDVPLELKKDLKENEKLQLGQELLSNSNKRKSYTLKLEIPYLDSTLTLPVNRADKRYFALNYRSSIHDNWALISDIRVDDAVTIITLRSTVQIHNYFNVPIDVYYMTSKGNQLLLVNTIKPNDKLNVPLKAVYTPTTELFFGVSNYSVTATPFTWKDLETNLKVTKILQCYPKTEDKQMMPFVIKAVGEMEQVYYEHTTRHTMASTCYNINLRPAVIFKNSLPYNVVCCVDESPDEFTVEPGDTLQLPTVDPGKNCLVFRIPEYLEKEWSCRKALDGEPEEFSVWSFESFDSATKMILDLGMYIVRKNESLELMLYCPFWMINKTGLMLGYRKSKKCEKADSTSSPKSSDEALNVLYHPRDFEGPILFSFNAKNFFGKKKASVRVENGEWSNKFSVDVAGSSGFVNCKWNEHTYQIGVQNSLTHNGLTKQITFIPYYVIINEAPYAIECQENNRPADHWVTVEPKSCTALWPKSETQDKLMKIRVKGTHDTSAPFLYTESHNTLLRLNNKYGGVNVDIQLTEGAVYINLAPYEDGSAPALLVNYSNYTISYWEKDSVQKRELPPSTCCYYTWENPSGPRSIVWDRGNKKEIINDLRKDMYGEFTPEDGVYICWTSFLDGMQRVLLFTEDRALAEGAQASNILEVIQQEITVSIHGIGLSLVNNQARQEIMYLGIASSGVIWESCKLSSTRFKFFDAKLSTQLENAYQACLRESEVNPNVNWHVQIDPKTEVDFKANMMYKPTKKIIRRTFLTGLWLNMKTSPSQKQIHAKINRLQIDNQLYDCIFPVVLAPVPPPKSVTANDGIKPFIEVSIVQLLMKNSQILQFKYFKVLVQEFHIKLDMGFVSSILEMLQEDEASAETEKQLFLTDKHHVEETLYALASTQSSQEQKSFYDLLHFSPFKIHISFSLAAGSSSSSQNISTPPLVHALLQGIGVTLTDLNDVVFKLAFFERNFTFLTQKQLISEATSHYVGQAIKQFYVLVLGLDVLGNPYGLVLGITKGVEDLFYEPFQGAIQGPGEFVEGLALGVKSLFGHTVGGAAGAMSKITGAMGKGIAALTFDDDFQRKRREKQNRKPQNVQEGLARSGKGLVMGVYSGVTGVFTKPVEGAKEEGVEGFFKGLGKGAVGLVTRPVAGVVDFASDSLDVVKRAAEGNEDTLRLRAPRFLHSDKLVRPYNLYEATGNRYLNHISKGKYAKTDVYVAHYIVVENKEVLLLTDRRVAYLMHNDIFGGWQIEWSYTWEEITAPGKVTPKGVLITTSEKKKKLFGSSSNTKLVLIASPQIKEEICEKMESLRTA</sequence>
<dbReference type="InterPro" id="IPR026847">
    <property type="entry name" value="VPS13"/>
</dbReference>
<comment type="similarity">
    <text evidence="1">Belongs to the VPS13 family.</text>
</comment>
<dbReference type="InterPro" id="IPR026854">
    <property type="entry name" value="VPS13_N"/>
</dbReference>
<dbReference type="GO" id="GO:0006623">
    <property type="term" value="P:protein targeting to vacuole"/>
    <property type="evidence" value="ECO:0007669"/>
    <property type="project" value="TreeGrafter"/>
</dbReference>
<feature type="domain" description="Intermembrane lipid transfer protein VPS13-like C-terminal" evidence="7">
    <location>
        <begin position="3103"/>
        <end position="3221"/>
    </location>
</feature>
<evidence type="ECO:0000256" key="4">
    <source>
        <dbReference type="SAM" id="Coils"/>
    </source>
</evidence>
<keyword evidence="9" id="KW-1185">Reference proteome</keyword>
<reference evidence="8" key="1">
    <citation type="submission" date="2022-01" db="EMBL/GenBank/DDBJ databases">
        <authorList>
            <person name="King R."/>
        </authorList>
    </citation>
    <scope>NUCLEOTIDE SEQUENCE</scope>
</reference>
<feature type="domain" description="Vacuolar protein sorting-associated protein 13 VPS13 adaptor binding" evidence="6">
    <location>
        <begin position="1967"/>
        <end position="2522"/>
    </location>
</feature>
<dbReference type="PANTHER" id="PTHR16166">
    <property type="entry name" value="VACUOLAR PROTEIN SORTING-ASSOCIATED PROTEIN VPS13"/>
    <property type="match status" value="1"/>
</dbReference>
<dbReference type="Pfam" id="PF25036">
    <property type="entry name" value="VPS13_VAB"/>
    <property type="match status" value="1"/>
</dbReference>
<keyword evidence="4" id="KW-0175">Coiled coil</keyword>
<evidence type="ECO:0000259" key="6">
    <source>
        <dbReference type="Pfam" id="PF25036"/>
    </source>
</evidence>
<dbReference type="GO" id="GO:0006869">
    <property type="term" value="P:lipid transport"/>
    <property type="evidence" value="ECO:0007669"/>
    <property type="project" value="UniProtKB-KW"/>
</dbReference>
<evidence type="ECO:0000313" key="8">
    <source>
        <dbReference type="EMBL" id="CAG9827446.1"/>
    </source>
</evidence>
<evidence type="ECO:0000259" key="5">
    <source>
        <dbReference type="Pfam" id="PF12624"/>
    </source>
</evidence>
<dbReference type="OrthoDB" id="428159at2759"/>
<gene>
    <name evidence="8" type="ORF">DIABBA_LOCUS1440</name>
</gene>
<evidence type="ECO:0000259" key="7">
    <source>
        <dbReference type="Pfam" id="PF25037"/>
    </source>
</evidence>
<feature type="coiled-coil region" evidence="4">
    <location>
        <begin position="1168"/>
        <end position="1200"/>
    </location>
</feature>